<accession>A0A8J3DGR6</accession>
<organism evidence="3 4">
    <name type="scientific">Cerasicoccus arenae</name>
    <dbReference type="NCBI Taxonomy" id="424488"/>
    <lineage>
        <taxon>Bacteria</taxon>
        <taxon>Pseudomonadati</taxon>
        <taxon>Verrucomicrobiota</taxon>
        <taxon>Opitutia</taxon>
        <taxon>Puniceicoccales</taxon>
        <taxon>Cerasicoccaceae</taxon>
        <taxon>Cerasicoccus</taxon>
    </lineage>
</organism>
<gene>
    <name evidence="3" type="ORF">GCM10007047_12700</name>
</gene>
<comment type="caution">
    <text evidence="3">The sequence shown here is derived from an EMBL/GenBank/DDBJ whole genome shotgun (WGS) entry which is preliminary data.</text>
</comment>
<feature type="region of interest" description="Disordered" evidence="1">
    <location>
        <begin position="1"/>
        <end position="234"/>
    </location>
</feature>
<keyword evidence="2" id="KW-1133">Transmembrane helix</keyword>
<dbReference type="RefSeq" id="WP_189513092.1">
    <property type="nucleotide sequence ID" value="NZ_BMXG01000006.1"/>
</dbReference>
<protein>
    <submittedName>
        <fullName evidence="3">Uncharacterized protein</fullName>
    </submittedName>
</protein>
<reference evidence="3" key="2">
    <citation type="submission" date="2020-09" db="EMBL/GenBank/DDBJ databases">
        <authorList>
            <person name="Sun Q."/>
            <person name="Kim S."/>
        </authorList>
    </citation>
    <scope>NUCLEOTIDE SEQUENCE</scope>
    <source>
        <strain evidence="3">KCTC 12870</strain>
    </source>
</reference>
<proteinExistence type="predicted"/>
<feature type="compositionally biased region" description="Basic and acidic residues" evidence="1">
    <location>
        <begin position="21"/>
        <end position="45"/>
    </location>
</feature>
<feature type="transmembrane region" description="Helical" evidence="2">
    <location>
        <begin position="245"/>
        <end position="266"/>
    </location>
</feature>
<feature type="compositionally biased region" description="Pro residues" evidence="1">
    <location>
        <begin position="60"/>
        <end position="84"/>
    </location>
</feature>
<name>A0A8J3DGR6_9BACT</name>
<feature type="compositionally biased region" description="Pro residues" evidence="1">
    <location>
        <begin position="183"/>
        <end position="200"/>
    </location>
</feature>
<dbReference type="Proteomes" id="UP000642829">
    <property type="component" value="Unassembled WGS sequence"/>
</dbReference>
<keyword evidence="2" id="KW-0812">Transmembrane</keyword>
<evidence type="ECO:0000256" key="2">
    <source>
        <dbReference type="SAM" id="Phobius"/>
    </source>
</evidence>
<feature type="compositionally biased region" description="Low complexity" evidence="1">
    <location>
        <begin position="1"/>
        <end position="12"/>
    </location>
</feature>
<evidence type="ECO:0000256" key="1">
    <source>
        <dbReference type="SAM" id="MobiDB-lite"/>
    </source>
</evidence>
<reference evidence="3" key="1">
    <citation type="journal article" date="2014" name="Int. J. Syst. Evol. Microbiol.">
        <title>Complete genome sequence of Corynebacterium casei LMG S-19264T (=DSM 44701T), isolated from a smear-ripened cheese.</title>
        <authorList>
            <consortium name="US DOE Joint Genome Institute (JGI-PGF)"/>
            <person name="Walter F."/>
            <person name="Albersmeier A."/>
            <person name="Kalinowski J."/>
            <person name="Ruckert C."/>
        </authorList>
    </citation>
    <scope>NUCLEOTIDE SEQUENCE</scope>
    <source>
        <strain evidence="3">KCTC 12870</strain>
    </source>
</reference>
<keyword evidence="4" id="KW-1185">Reference proteome</keyword>
<feature type="compositionally biased region" description="Low complexity" evidence="1">
    <location>
        <begin position="144"/>
        <end position="153"/>
    </location>
</feature>
<dbReference type="EMBL" id="BMXG01000006">
    <property type="protein sequence ID" value="GHB98162.1"/>
    <property type="molecule type" value="Genomic_DNA"/>
</dbReference>
<feature type="compositionally biased region" description="Polar residues" evidence="1">
    <location>
        <begin position="100"/>
        <end position="112"/>
    </location>
</feature>
<dbReference type="AlphaFoldDB" id="A0A8J3DGR6"/>
<keyword evidence="2" id="KW-0472">Membrane</keyword>
<evidence type="ECO:0000313" key="3">
    <source>
        <dbReference type="EMBL" id="GHB98162.1"/>
    </source>
</evidence>
<evidence type="ECO:0000313" key="4">
    <source>
        <dbReference type="Proteomes" id="UP000642829"/>
    </source>
</evidence>
<sequence length="422" mass="44281">MSQESNTGNSSSGKKKLILRKKGESAPTDAKKATPADVSAAEKKPMRMSLKRPSEDTPAELPPEAPLPPITPPPATTPATPPEPAHTEPERPKMRMGLKRSSTPDQTAQESAPPTPPPSQHTVAEDEAPKVRLGLKRPSDDSDASASPPSGAPKGDMDLGLGDENQSDDDDFSSHGIQQAGPMAPPPPPPPPSASMPPPLTSGTTNDAPPPPGSMPPPPPLAQSPAGNDLMGEALDKKPSHAKHIIVAIVILVALLAAIGGVGYLLMGMMGGDKEEAPIAEDTKASAKEPSSIAKIPKQSIDKAKETVAAVNAASNTDEILGGSSKPTPITAIPITTVLVEEPVVEGPSVVTYGQQDPTILKWVESLEGYQVGRGKLILNGQLYKEGAVVNPTLNVRWLKEDPRLKLLYFQDANNVTYEKEF</sequence>
<feature type="compositionally biased region" description="Pro residues" evidence="1">
    <location>
        <begin position="208"/>
        <end position="222"/>
    </location>
</feature>